<dbReference type="InterPro" id="IPR000182">
    <property type="entry name" value="GNAT_dom"/>
</dbReference>
<evidence type="ECO:0000259" key="3">
    <source>
        <dbReference type="PROSITE" id="PS51186"/>
    </source>
</evidence>
<keyword evidence="1" id="KW-0808">Transferase</keyword>
<name>A0ABM7XWU2_9ENTE</name>
<reference evidence="4 5" key="1">
    <citation type="submission" date="2022-03" db="EMBL/GenBank/DDBJ databases">
        <title>Complete genome sequence of Enterococcus innesii DB-1.</title>
        <authorList>
            <person name="Fukuda D."/>
            <person name="Nolasco-Hipolito C."/>
        </authorList>
    </citation>
    <scope>NUCLEOTIDE SEQUENCE [LARGE SCALE GENOMIC DNA]</scope>
    <source>
        <strain evidence="4 5">DB-1</strain>
    </source>
</reference>
<keyword evidence="5" id="KW-1185">Reference proteome</keyword>
<dbReference type="EMBL" id="AP025635">
    <property type="protein sequence ID" value="BDG69641.1"/>
    <property type="molecule type" value="Genomic_DNA"/>
</dbReference>
<evidence type="ECO:0000313" key="4">
    <source>
        <dbReference type="EMBL" id="BDG69641.1"/>
    </source>
</evidence>
<keyword evidence="2" id="KW-0012">Acyltransferase</keyword>
<feature type="domain" description="N-acetyltransferase" evidence="3">
    <location>
        <begin position="1"/>
        <end position="137"/>
    </location>
</feature>
<dbReference type="GeneID" id="83459229"/>
<dbReference type="PROSITE" id="PS51186">
    <property type="entry name" value="GNAT"/>
    <property type="match status" value="1"/>
</dbReference>
<dbReference type="Gene3D" id="3.40.630.30">
    <property type="match status" value="1"/>
</dbReference>
<accession>A0ABM7XWU2</accession>
<organism evidence="4 5">
    <name type="scientific">Enterococcus innesii</name>
    <dbReference type="NCBI Taxonomy" id="2839759"/>
    <lineage>
        <taxon>Bacteria</taxon>
        <taxon>Bacillati</taxon>
        <taxon>Bacillota</taxon>
        <taxon>Bacilli</taxon>
        <taxon>Lactobacillales</taxon>
        <taxon>Enterococcaceae</taxon>
        <taxon>Enterococcus</taxon>
    </lineage>
</organism>
<dbReference type="SUPFAM" id="SSF55729">
    <property type="entry name" value="Acyl-CoA N-acyltransferases (Nat)"/>
    <property type="match status" value="1"/>
</dbReference>
<dbReference type="RefSeq" id="WP_086292459.1">
    <property type="nucleotide sequence ID" value="NZ_AP025635.1"/>
</dbReference>
<dbReference type="PANTHER" id="PTHR43800:SF1">
    <property type="entry name" value="PEPTIDYL-LYSINE N-ACETYLTRANSFERASE YJAB"/>
    <property type="match status" value="1"/>
</dbReference>
<dbReference type="Pfam" id="PF13673">
    <property type="entry name" value="Acetyltransf_10"/>
    <property type="match status" value="1"/>
</dbReference>
<evidence type="ECO:0000313" key="5">
    <source>
        <dbReference type="Proteomes" id="UP000831692"/>
    </source>
</evidence>
<sequence length="137" mass="15224">MIKTINVEDNRQAVCQWLNHSSKKTEAVSAFSDQEQLSLAFFDNQDQLGGLIGKRTGNTIHIQLLAVNPDHQNQGIGKQLIQALFDYGKKAGCRSVTVTTQDYQAPHFYQAAGFETFGVLSDTPVLGTDKLYFVKML</sequence>
<dbReference type="PANTHER" id="PTHR43800">
    <property type="entry name" value="PEPTIDYL-LYSINE N-ACETYLTRANSFERASE YJAB"/>
    <property type="match status" value="1"/>
</dbReference>
<dbReference type="Proteomes" id="UP000831692">
    <property type="component" value="Chromosome"/>
</dbReference>
<evidence type="ECO:0000256" key="1">
    <source>
        <dbReference type="ARBA" id="ARBA00022679"/>
    </source>
</evidence>
<dbReference type="InterPro" id="IPR016181">
    <property type="entry name" value="Acyl_CoA_acyltransferase"/>
</dbReference>
<proteinExistence type="predicted"/>
<gene>
    <name evidence="4" type="ORF">ENLAB_32050</name>
</gene>
<evidence type="ECO:0000256" key="2">
    <source>
        <dbReference type="ARBA" id="ARBA00023315"/>
    </source>
</evidence>
<protein>
    <recommendedName>
        <fullName evidence="3">N-acetyltransferase domain-containing protein</fullName>
    </recommendedName>
</protein>
<dbReference type="CDD" id="cd04301">
    <property type="entry name" value="NAT_SF"/>
    <property type="match status" value="1"/>
</dbReference>